<organism evidence="7">
    <name type="scientific">freshwater metagenome</name>
    <dbReference type="NCBI Taxonomy" id="449393"/>
    <lineage>
        <taxon>unclassified sequences</taxon>
        <taxon>metagenomes</taxon>
        <taxon>ecological metagenomes</taxon>
    </lineage>
</organism>
<evidence type="ECO:0000256" key="2">
    <source>
        <dbReference type="ARBA" id="ARBA00022692"/>
    </source>
</evidence>
<proteinExistence type="predicted"/>
<dbReference type="GO" id="GO:0016020">
    <property type="term" value="C:membrane"/>
    <property type="evidence" value="ECO:0007669"/>
    <property type="project" value="UniProtKB-SubCell"/>
</dbReference>
<comment type="subcellular location">
    <subcellularLocation>
        <location evidence="1">Membrane</location>
        <topology evidence="1">Multi-pass membrane protein</topology>
    </subcellularLocation>
</comment>
<name>A0A6J6KEW2_9ZZZZ</name>
<dbReference type="AlphaFoldDB" id="A0A6J6KEW2"/>
<dbReference type="PANTHER" id="PTHR42770:SF7">
    <property type="entry name" value="MEMBRANE PROTEIN"/>
    <property type="match status" value="1"/>
</dbReference>
<feature type="transmembrane region" description="Helical" evidence="5">
    <location>
        <begin position="89"/>
        <end position="116"/>
    </location>
</feature>
<evidence type="ECO:0000256" key="4">
    <source>
        <dbReference type="ARBA" id="ARBA00023136"/>
    </source>
</evidence>
<feature type="transmembrane region" description="Helical" evidence="5">
    <location>
        <begin position="58"/>
        <end position="77"/>
    </location>
</feature>
<evidence type="ECO:0000256" key="5">
    <source>
        <dbReference type="SAM" id="Phobius"/>
    </source>
</evidence>
<accession>A0A6J6KEW2</accession>
<sequence>MANQSVGTWLGTLIGWLILTSLFAATVAFQNSASRYLFALGRGGVLPKSMAKVNGRGAPQNASIITTALSVLVILYFQLNGLDPILNLFYWMSGLAVIAIVLVEILVSVAVIVFFSKHAEGEGVFTRLIAPLLGLVGLAFGLYLLMSRFALLAGTTAADVDPTVTPWAQSMTGTVIMAIPFVALVVGYLIGLARKENDEAVKDLVS</sequence>
<keyword evidence="3 5" id="KW-1133">Transmembrane helix</keyword>
<feature type="transmembrane region" description="Helical" evidence="5">
    <location>
        <begin position="6"/>
        <end position="29"/>
    </location>
</feature>
<evidence type="ECO:0000259" key="6">
    <source>
        <dbReference type="Pfam" id="PF00324"/>
    </source>
</evidence>
<feature type="transmembrane region" description="Helical" evidence="5">
    <location>
        <begin position="128"/>
        <end position="151"/>
    </location>
</feature>
<dbReference type="EMBL" id="CAEZWD010000033">
    <property type="protein sequence ID" value="CAB4646369.1"/>
    <property type="molecule type" value="Genomic_DNA"/>
</dbReference>
<dbReference type="Pfam" id="PF00324">
    <property type="entry name" value="AA_permease"/>
    <property type="match status" value="1"/>
</dbReference>
<evidence type="ECO:0000256" key="3">
    <source>
        <dbReference type="ARBA" id="ARBA00022989"/>
    </source>
</evidence>
<keyword evidence="2 5" id="KW-0812">Transmembrane</keyword>
<dbReference type="PANTHER" id="PTHR42770">
    <property type="entry name" value="AMINO ACID TRANSPORTER-RELATED"/>
    <property type="match status" value="1"/>
</dbReference>
<dbReference type="Gene3D" id="1.20.1740.10">
    <property type="entry name" value="Amino acid/polyamine transporter I"/>
    <property type="match status" value="1"/>
</dbReference>
<dbReference type="InterPro" id="IPR050367">
    <property type="entry name" value="APC_superfamily"/>
</dbReference>
<keyword evidence="4 5" id="KW-0472">Membrane</keyword>
<gene>
    <name evidence="7" type="ORF">UFOPK2171_00411</name>
</gene>
<evidence type="ECO:0000256" key="1">
    <source>
        <dbReference type="ARBA" id="ARBA00004141"/>
    </source>
</evidence>
<dbReference type="InterPro" id="IPR004841">
    <property type="entry name" value="AA-permease/SLC12A_dom"/>
</dbReference>
<dbReference type="GO" id="GO:0055085">
    <property type="term" value="P:transmembrane transport"/>
    <property type="evidence" value="ECO:0007669"/>
    <property type="project" value="InterPro"/>
</dbReference>
<feature type="transmembrane region" description="Helical" evidence="5">
    <location>
        <begin position="171"/>
        <end position="192"/>
    </location>
</feature>
<protein>
    <submittedName>
        <fullName evidence="7">Unannotated protein</fullName>
    </submittedName>
</protein>
<reference evidence="7" key="1">
    <citation type="submission" date="2020-05" db="EMBL/GenBank/DDBJ databases">
        <authorList>
            <person name="Chiriac C."/>
            <person name="Salcher M."/>
            <person name="Ghai R."/>
            <person name="Kavagutti S V."/>
        </authorList>
    </citation>
    <scope>NUCLEOTIDE SEQUENCE</scope>
</reference>
<evidence type="ECO:0000313" key="7">
    <source>
        <dbReference type="EMBL" id="CAB4646369.1"/>
    </source>
</evidence>
<feature type="domain" description="Amino acid permease/ SLC12A" evidence="6">
    <location>
        <begin position="10"/>
        <end position="189"/>
    </location>
</feature>